<evidence type="ECO:0000313" key="4">
    <source>
        <dbReference type="Proteomes" id="UP000316304"/>
    </source>
</evidence>
<keyword evidence="1" id="KW-0472">Membrane</keyword>
<keyword evidence="1" id="KW-0812">Transmembrane</keyword>
<feature type="transmembrane region" description="Helical" evidence="1">
    <location>
        <begin position="35"/>
        <end position="57"/>
    </location>
</feature>
<feature type="transmembrane region" description="Helical" evidence="1">
    <location>
        <begin position="140"/>
        <end position="161"/>
    </location>
</feature>
<feature type="transmembrane region" description="Helical" evidence="1">
    <location>
        <begin position="229"/>
        <end position="249"/>
    </location>
</feature>
<evidence type="ECO:0000259" key="2">
    <source>
        <dbReference type="Pfam" id="PF13709"/>
    </source>
</evidence>
<organism evidence="3 4">
    <name type="scientific">Novipirellula galeiformis</name>
    <dbReference type="NCBI Taxonomy" id="2528004"/>
    <lineage>
        <taxon>Bacteria</taxon>
        <taxon>Pseudomonadati</taxon>
        <taxon>Planctomycetota</taxon>
        <taxon>Planctomycetia</taxon>
        <taxon>Pirellulales</taxon>
        <taxon>Pirellulaceae</taxon>
        <taxon>Novipirellula</taxon>
    </lineage>
</organism>
<proteinExistence type="predicted"/>
<name>A0A5C6CNU5_9BACT</name>
<comment type="caution">
    <text evidence="3">The sequence shown here is derived from an EMBL/GenBank/DDBJ whole genome shotgun (WGS) entry which is preliminary data.</text>
</comment>
<sequence>MNAVNRFRKLSPPAQWTIGYLAVWLLLLFELRTVQWFPLGIHVLYCVITIPLGMVWFRRARITVTSDTLHPLWESTEIVARPSELFVGNETQSRVRQTPPRWRLSQRERRYLVASVIYVLWWHLALLILDLLVWDAARASLARVGMGALFFIGLMWVVWGIERASTFYAQTPLPEDGKRIWNPLDLRAWFYAVQWWPPPLGNLLSLIRHPNRVASWKPSMRNRKLDQSFVALLSYSFAFLLLSLLFSQLRGCREIYEMPAGGGEQKQLAQVVKIKKVIRKKYVVNPLSAIRFAVPPIDEVQLKLMEITEHAYTVGFGEGKGAGFSEGTFRGKVRLIRLEYSGGDWDQDFGIGGDLNMLLEYGIRTSHHVAEQTESRTISQLHNFPIGKSPPLVYMTGQQNISLSSSEVKTMREYLVDKHGMLFADNGGSRHFHNQFIAMMNRVLPDVQAVPIPLDDVIHRIPYQIPYLPYVAPHGGKEALGWYRDGRWLAYYHPGDIGDAWADGHAGVNADIWESCYRTGTNVIFYAHAEYSKWLEAQNKD</sequence>
<keyword evidence="1" id="KW-1133">Transmembrane helix</keyword>
<feature type="transmembrane region" description="Helical" evidence="1">
    <location>
        <begin position="111"/>
        <end position="134"/>
    </location>
</feature>
<dbReference type="Pfam" id="PF13709">
    <property type="entry name" value="DUF4159"/>
    <property type="match status" value="1"/>
</dbReference>
<evidence type="ECO:0000313" key="3">
    <source>
        <dbReference type="EMBL" id="TWU26633.1"/>
    </source>
</evidence>
<accession>A0A5C6CNU5</accession>
<keyword evidence="4" id="KW-1185">Reference proteome</keyword>
<dbReference type="RefSeq" id="WP_146592946.1">
    <property type="nucleotide sequence ID" value="NZ_SJPT01000001.1"/>
</dbReference>
<protein>
    <recommendedName>
        <fullName evidence="2">DUF4159 domain-containing protein</fullName>
    </recommendedName>
</protein>
<gene>
    <name evidence="3" type="ORF">Pla52o_04860</name>
</gene>
<dbReference type="OrthoDB" id="9773014at2"/>
<dbReference type="InterPro" id="IPR025297">
    <property type="entry name" value="DUF4159"/>
</dbReference>
<dbReference type="Gene3D" id="3.40.50.12140">
    <property type="entry name" value="Domain of unknown function DUF4159"/>
    <property type="match status" value="1"/>
</dbReference>
<feature type="transmembrane region" description="Helical" evidence="1">
    <location>
        <begin position="12"/>
        <end position="29"/>
    </location>
</feature>
<dbReference type="Proteomes" id="UP000316304">
    <property type="component" value="Unassembled WGS sequence"/>
</dbReference>
<evidence type="ECO:0000256" key="1">
    <source>
        <dbReference type="SAM" id="Phobius"/>
    </source>
</evidence>
<dbReference type="AlphaFoldDB" id="A0A5C6CNU5"/>
<dbReference type="EMBL" id="SJPT01000001">
    <property type="protein sequence ID" value="TWU26633.1"/>
    <property type="molecule type" value="Genomic_DNA"/>
</dbReference>
<reference evidence="3 4" key="1">
    <citation type="submission" date="2019-02" db="EMBL/GenBank/DDBJ databases">
        <title>Deep-cultivation of Planctomycetes and their phenomic and genomic characterization uncovers novel biology.</title>
        <authorList>
            <person name="Wiegand S."/>
            <person name="Jogler M."/>
            <person name="Boedeker C."/>
            <person name="Pinto D."/>
            <person name="Vollmers J."/>
            <person name="Rivas-Marin E."/>
            <person name="Kohn T."/>
            <person name="Peeters S.H."/>
            <person name="Heuer A."/>
            <person name="Rast P."/>
            <person name="Oberbeckmann S."/>
            <person name="Bunk B."/>
            <person name="Jeske O."/>
            <person name="Meyerdierks A."/>
            <person name="Storesund J.E."/>
            <person name="Kallscheuer N."/>
            <person name="Luecker S."/>
            <person name="Lage O.M."/>
            <person name="Pohl T."/>
            <person name="Merkel B.J."/>
            <person name="Hornburger P."/>
            <person name="Mueller R.-W."/>
            <person name="Bruemmer F."/>
            <person name="Labrenz M."/>
            <person name="Spormann A.M."/>
            <person name="Op Den Camp H."/>
            <person name="Overmann J."/>
            <person name="Amann R."/>
            <person name="Jetten M.S.M."/>
            <person name="Mascher T."/>
            <person name="Medema M.H."/>
            <person name="Devos D.P."/>
            <person name="Kaster A.-K."/>
            <person name="Ovreas L."/>
            <person name="Rohde M."/>
            <person name="Galperin M.Y."/>
            <person name="Jogler C."/>
        </authorList>
    </citation>
    <scope>NUCLEOTIDE SEQUENCE [LARGE SCALE GENOMIC DNA]</scope>
    <source>
        <strain evidence="3 4">Pla52o</strain>
    </source>
</reference>
<feature type="domain" description="DUF4159" evidence="2">
    <location>
        <begin position="334"/>
        <end position="527"/>
    </location>
</feature>